<reference evidence="2 3" key="1">
    <citation type="journal article" date="2016" name="Nat. Commun.">
        <title>Thousands of microbial genomes shed light on interconnected biogeochemical processes in an aquifer system.</title>
        <authorList>
            <person name="Anantharaman K."/>
            <person name="Brown C.T."/>
            <person name="Hug L.A."/>
            <person name="Sharon I."/>
            <person name="Castelle C.J."/>
            <person name="Probst A.J."/>
            <person name="Thomas B.C."/>
            <person name="Singh A."/>
            <person name="Wilkins M.J."/>
            <person name="Karaoz U."/>
            <person name="Brodie E.L."/>
            <person name="Williams K.H."/>
            <person name="Hubbard S.S."/>
            <person name="Banfield J.F."/>
        </authorList>
    </citation>
    <scope>NUCLEOTIDE SEQUENCE [LARGE SCALE GENOMIC DNA]</scope>
</reference>
<dbReference type="Proteomes" id="UP000176951">
    <property type="component" value="Unassembled WGS sequence"/>
</dbReference>
<keyword evidence="1" id="KW-0812">Transmembrane</keyword>
<keyword evidence="1" id="KW-1133">Transmembrane helix</keyword>
<name>A0A1G2PX57_9BACT</name>
<evidence type="ECO:0000313" key="2">
    <source>
        <dbReference type="EMBL" id="OHA52883.1"/>
    </source>
</evidence>
<sequence>MYISLFKFKQFIKDEIKSSNIRSSAGLVQPFDKRAGFSMIELLVALSLSVMTATGLTLTMTQGVKNIRAIQRANRLNANAEFVASTLTYWVKQSAQISSPAASTLDLTLGDFSHKTIALTGTNITLDGSAITGNDIEINNLAFTALKKSVRISYTLKAKNAKETLSVTTTVAQRSP</sequence>
<dbReference type="Pfam" id="PF07963">
    <property type="entry name" value="N_methyl"/>
    <property type="match status" value="1"/>
</dbReference>
<feature type="transmembrane region" description="Helical" evidence="1">
    <location>
        <begin position="37"/>
        <end position="58"/>
    </location>
</feature>
<accession>A0A1G2PX57</accession>
<dbReference type="EMBL" id="MHSW01000003">
    <property type="protein sequence ID" value="OHA52883.1"/>
    <property type="molecule type" value="Genomic_DNA"/>
</dbReference>
<proteinExistence type="predicted"/>
<dbReference type="InterPro" id="IPR012902">
    <property type="entry name" value="N_methyl_site"/>
</dbReference>
<gene>
    <name evidence="2" type="ORF">A3A97_04260</name>
</gene>
<dbReference type="NCBIfam" id="TIGR02532">
    <property type="entry name" value="IV_pilin_GFxxxE"/>
    <property type="match status" value="1"/>
</dbReference>
<protein>
    <recommendedName>
        <fullName evidence="4">Prepilin-type N-terminal cleavage/methylation domain-containing protein</fullName>
    </recommendedName>
</protein>
<comment type="caution">
    <text evidence="2">The sequence shown here is derived from an EMBL/GenBank/DDBJ whole genome shotgun (WGS) entry which is preliminary data.</text>
</comment>
<evidence type="ECO:0008006" key="4">
    <source>
        <dbReference type="Google" id="ProtNLM"/>
    </source>
</evidence>
<organism evidence="2 3">
    <name type="scientific">Candidatus Terrybacteria bacterium RIFCSPLOWO2_01_FULL_40_23</name>
    <dbReference type="NCBI Taxonomy" id="1802366"/>
    <lineage>
        <taxon>Bacteria</taxon>
        <taxon>Candidatus Terryibacteriota</taxon>
    </lineage>
</organism>
<evidence type="ECO:0000313" key="3">
    <source>
        <dbReference type="Proteomes" id="UP000176951"/>
    </source>
</evidence>
<evidence type="ECO:0000256" key="1">
    <source>
        <dbReference type="SAM" id="Phobius"/>
    </source>
</evidence>
<dbReference type="AlphaFoldDB" id="A0A1G2PX57"/>
<keyword evidence="1" id="KW-0472">Membrane</keyword>